<keyword evidence="3" id="KW-1185">Reference proteome</keyword>
<accession>A0A1X7PHL5</accession>
<name>A0A1X7PHL5_9MICO</name>
<evidence type="ECO:0000313" key="3">
    <source>
        <dbReference type="Proteomes" id="UP000193711"/>
    </source>
</evidence>
<keyword evidence="1" id="KW-0812">Transmembrane</keyword>
<keyword evidence="1" id="KW-1133">Transmembrane helix</keyword>
<evidence type="ECO:0000256" key="1">
    <source>
        <dbReference type="SAM" id="Phobius"/>
    </source>
</evidence>
<dbReference type="STRING" id="1891671.SAMN06295885_3678"/>
<dbReference type="EMBL" id="FXBM01000004">
    <property type="protein sequence ID" value="SMH51036.1"/>
    <property type="molecule type" value="Genomic_DNA"/>
</dbReference>
<evidence type="ECO:0000313" key="2">
    <source>
        <dbReference type="EMBL" id="SMH51036.1"/>
    </source>
</evidence>
<dbReference type="Proteomes" id="UP000193711">
    <property type="component" value="Unassembled WGS sequence"/>
</dbReference>
<dbReference type="AlphaFoldDB" id="A0A1X7PHL5"/>
<feature type="transmembrane region" description="Helical" evidence="1">
    <location>
        <begin position="12"/>
        <end position="30"/>
    </location>
</feature>
<keyword evidence="1" id="KW-0472">Membrane</keyword>
<dbReference type="RefSeq" id="WP_165759667.1">
    <property type="nucleotide sequence ID" value="NZ_FXBM01000004.1"/>
</dbReference>
<feature type="transmembrane region" description="Helical" evidence="1">
    <location>
        <begin position="42"/>
        <end position="67"/>
    </location>
</feature>
<proteinExistence type="predicted"/>
<sequence>MSIERTTVLRRLGAIIGIAGIALGLAGVLWDTLLPTPDANIGAGLLLLIGLPLTIIGVVLLVLAAVIDLRSGGQRRR</sequence>
<organism evidence="2 3">
    <name type="scientific">Rathayibacter oskolensis</name>
    <dbReference type="NCBI Taxonomy" id="1891671"/>
    <lineage>
        <taxon>Bacteria</taxon>
        <taxon>Bacillati</taxon>
        <taxon>Actinomycetota</taxon>
        <taxon>Actinomycetes</taxon>
        <taxon>Micrococcales</taxon>
        <taxon>Microbacteriaceae</taxon>
        <taxon>Rathayibacter</taxon>
    </lineage>
</organism>
<protein>
    <submittedName>
        <fullName evidence="2">Uncharacterized protein</fullName>
    </submittedName>
</protein>
<gene>
    <name evidence="2" type="ORF">SAMN06295885_3678</name>
</gene>
<reference evidence="3" key="1">
    <citation type="submission" date="2017-04" db="EMBL/GenBank/DDBJ databases">
        <authorList>
            <person name="Varghese N."/>
            <person name="Submissions S."/>
        </authorList>
    </citation>
    <scope>NUCLEOTIDE SEQUENCE [LARGE SCALE GENOMIC DNA]</scope>
    <source>
        <strain evidence="3">VKM Ac-2121</strain>
    </source>
</reference>